<evidence type="ECO:0000256" key="1">
    <source>
        <dbReference type="SAM" id="Phobius"/>
    </source>
</evidence>
<accession>A0AA90YZ76</accession>
<keyword evidence="1" id="KW-0812">Transmembrane</keyword>
<dbReference type="Proteomes" id="UP000597886">
    <property type="component" value="Unassembled WGS sequence"/>
</dbReference>
<organism evidence="2 3">
    <name type="scientific">Ruegeria atlantica</name>
    <dbReference type="NCBI Taxonomy" id="81569"/>
    <lineage>
        <taxon>Bacteria</taxon>
        <taxon>Pseudomonadati</taxon>
        <taxon>Pseudomonadota</taxon>
        <taxon>Alphaproteobacteria</taxon>
        <taxon>Rhodobacterales</taxon>
        <taxon>Roseobacteraceae</taxon>
        <taxon>Ruegeria</taxon>
    </lineage>
</organism>
<feature type="transmembrane region" description="Helical" evidence="1">
    <location>
        <begin position="192"/>
        <end position="214"/>
    </location>
</feature>
<protein>
    <submittedName>
        <fullName evidence="2">Uncharacterized protein</fullName>
    </submittedName>
</protein>
<evidence type="ECO:0000313" key="3">
    <source>
        <dbReference type="Proteomes" id="UP000597886"/>
    </source>
</evidence>
<keyword evidence="1" id="KW-1133">Transmembrane helix</keyword>
<feature type="transmembrane region" description="Helical" evidence="1">
    <location>
        <begin position="150"/>
        <end position="171"/>
    </location>
</feature>
<name>A0AA90YZ76_9RHOB</name>
<gene>
    <name evidence="2" type="ORF">GS634_20250</name>
</gene>
<proteinExistence type="predicted"/>
<sequence>MNRYFATELPFWKFARNTLIVSCLALFPLLAIFVLRTPGFATHLLNSGPAFVRFLRQVVTNGLPVVFLVNYLSFFLFAVGVRARGKWAIPARYLLIDLLLRAVLFIGLHALIYALSADWFGSFGGDPVVALRVVGPTLVRSAYFENISGVYLYATLVGALPLYLSVVQSQIAHGTGFAAQLARRVPGRGGPVILALLLMAVSVVVLTTAAALIVRLQSVWG</sequence>
<keyword evidence="1" id="KW-0472">Membrane</keyword>
<feature type="transmembrane region" description="Helical" evidence="1">
    <location>
        <begin position="93"/>
        <end position="115"/>
    </location>
</feature>
<feature type="transmembrane region" description="Helical" evidence="1">
    <location>
        <begin position="65"/>
        <end position="81"/>
    </location>
</feature>
<evidence type="ECO:0000313" key="2">
    <source>
        <dbReference type="EMBL" id="NOE20465.1"/>
    </source>
</evidence>
<dbReference type="EMBL" id="WVRA01000010">
    <property type="protein sequence ID" value="NOE20465.1"/>
    <property type="molecule type" value="Genomic_DNA"/>
</dbReference>
<comment type="caution">
    <text evidence="2">The sequence shown here is derived from an EMBL/GenBank/DDBJ whole genome shotgun (WGS) entry which is preliminary data.</text>
</comment>
<dbReference type="RefSeq" id="WP_152460792.1">
    <property type="nucleotide sequence ID" value="NZ_WVRA01000010.1"/>
</dbReference>
<dbReference type="AlphaFoldDB" id="A0AA90YZ76"/>
<reference evidence="2" key="1">
    <citation type="submission" date="2019-12" db="EMBL/GenBank/DDBJ databases">
        <title>Ruegeria JWLKs population differentiation of coral mucus and skeleton niches.</title>
        <authorList>
            <person name="Luo D."/>
        </authorList>
    </citation>
    <scope>NUCLEOTIDE SEQUENCE</scope>
    <source>
        <strain evidence="2">HKCCD6181</strain>
    </source>
</reference>